<protein>
    <submittedName>
        <fullName evidence="6">SMP-30/gluconolactonase/LRE family protein</fullName>
    </submittedName>
</protein>
<comment type="caution">
    <text evidence="5">The sequence shown here is derived from an EMBL/GenBank/DDBJ whole genome shotgun (WGS) entry which is preliminary data.</text>
</comment>
<comment type="similarity">
    <text evidence="1">Belongs to the SMP-30/CGR1 family.</text>
</comment>
<feature type="active site" description="Proton donor/acceptor" evidence="2">
    <location>
        <position position="190"/>
    </location>
</feature>
<evidence type="ECO:0000313" key="5">
    <source>
        <dbReference type="EMBL" id="KJR78864.1"/>
    </source>
</evidence>
<keyword evidence="3" id="KW-0862">Zinc</keyword>
<evidence type="ECO:0000256" key="3">
    <source>
        <dbReference type="PIRSR" id="PIRSR605511-2"/>
    </source>
</evidence>
<proteinExistence type="inferred from homology"/>
<dbReference type="PRINTS" id="PR01790">
    <property type="entry name" value="SMP30FAMILY"/>
</dbReference>
<dbReference type="InterPro" id="IPR013658">
    <property type="entry name" value="SGL"/>
</dbReference>
<organism evidence="5">
    <name type="scientific">Candidatus Aramenus sulfurataquae</name>
    <dbReference type="NCBI Taxonomy" id="1326980"/>
    <lineage>
        <taxon>Archaea</taxon>
        <taxon>Thermoproteota</taxon>
        <taxon>Thermoprotei</taxon>
        <taxon>Sulfolobales</taxon>
        <taxon>Sulfolobaceae</taxon>
        <taxon>Candidatus Aramenus</taxon>
    </lineage>
</organism>
<feature type="binding site" evidence="3">
    <location>
        <position position="138"/>
    </location>
    <ligand>
        <name>a divalent metal cation</name>
        <dbReference type="ChEBI" id="CHEBI:60240"/>
    </ligand>
</feature>
<dbReference type="EMBL" id="JZWS01000041">
    <property type="protein sequence ID" value="KJR78864.1"/>
    <property type="molecule type" value="Genomic_DNA"/>
</dbReference>
<evidence type="ECO:0000256" key="2">
    <source>
        <dbReference type="PIRSR" id="PIRSR605511-1"/>
    </source>
</evidence>
<evidence type="ECO:0000313" key="6">
    <source>
        <dbReference type="EMBL" id="MCL7344549.1"/>
    </source>
</evidence>
<dbReference type="InterPro" id="IPR011042">
    <property type="entry name" value="6-blade_b-propeller_TolB-like"/>
</dbReference>
<dbReference type="GO" id="GO:0004341">
    <property type="term" value="F:gluconolactonase activity"/>
    <property type="evidence" value="ECO:0007669"/>
    <property type="project" value="TreeGrafter"/>
</dbReference>
<feature type="binding site" evidence="3">
    <location>
        <position position="110"/>
    </location>
    <ligand>
        <name>substrate</name>
    </ligand>
</feature>
<dbReference type="PANTHER" id="PTHR10907:SF47">
    <property type="entry name" value="REGUCALCIN"/>
    <property type="match status" value="1"/>
</dbReference>
<reference evidence="5" key="1">
    <citation type="submission" date="2015-03" db="EMBL/GenBank/DDBJ databases">
        <title>Metagenome Sequencing of an Archaeal-Dominated Microbial Community from a Hot Spring at the Los Azufres Geothermal Field, Mexico.</title>
        <authorList>
            <person name="Servin-Garciduenas L.E."/>
            <person name="Martinez-Romero E."/>
        </authorList>
    </citation>
    <scope>NUCLEOTIDE SEQUENCE [LARGE SCALE GENOMIC DNA]</scope>
    <source>
        <strain evidence="5">AZ1-454</strain>
    </source>
</reference>
<feature type="binding site" evidence="3">
    <location>
        <position position="90"/>
    </location>
    <ligand>
        <name>substrate</name>
    </ligand>
</feature>
<comment type="cofactor">
    <cofactor evidence="3">
        <name>Zn(2+)</name>
        <dbReference type="ChEBI" id="CHEBI:29105"/>
    </cofactor>
    <text evidence="3">Binds 1 divalent metal cation per subunit.</text>
</comment>
<feature type="domain" description="SMP-30/Gluconolactonase/LRE-like region" evidence="4">
    <location>
        <begin position="13"/>
        <end position="249"/>
    </location>
</feature>
<dbReference type="PANTHER" id="PTHR10907">
    <property type="entry name" value="REGUCALCIN"/>
    <property type="match status" value="1"/>
</dbReference>
<name>A0A0F2LPU7_9CREN</name>
<feature type="binding site" evidence="3">
    <location>
        <position position="92"/>
    </location>
    <ligand>
        <name>substrate</name>
    </ligand>
</feature>
<dbReference type="EMBL" id="JZWS02000012">
    <property type="protein sequence ID" value="MCL7344549.1"/>
    <property type="molecule type" value="Genomic_DNA"/>
</dbReference>
<dbReference type="InterPro" id="IPR005511">
    <property type="entry name" value="SMP-30"/>
</dbReference>
<dbReference type="Pfam" id="PF08450">
    <property type="entry name" value="SGL"/>
    <property type="match status" value="1"/>
</dbReference>
<keyword evidence="3" id="KW-0479">Metal-binding</keyword>
<dbReference type="GO" id="GO:0019853">
    <property type="term" value="P:L-ascorbic acid biosynthetic process"/>
    <property type="evidence" value="ECO:0007669"/>
    <property type="project" value="TreeGrafter"/>
</dbReference>
<reference evidence="6" key="2">
    <citation type="submission" date="2022-05" db="EMBL/GenBank/DDBJ databases">
        <title>Metagenome Sequencing of an Archaeal-Dominated Microbial Community from a Hot Spring at the Los Azufres Geothermal Field, Mexico.</title>
        <authorList>
            <person name="Marin-Paredes R."/>
            <person name="Martinez-Romero E."/>
            <person name="Servin-Garciduenas L.E."/>
        </authorList>
    </citation>
    <scope>NUCLEOTIDE SEQUENCE</scope>
    <source>
        <strain evidence="6">AZ1-454</strain>
    </source>
</reference>
<dbReference type="AlphaFoldDB" id="A0A0F2LPU7"/>
<dbReference type="GO" id="GO:0005509">
    <property type="term" value="F:calcium ion binding"/>
    <property type="evidence" value="ECO:0007669"/>
    <property type="project" value="TreeGrafter"/>
</dbReference>
<evidence type="ECO:0000256" key="1">
    <source>
        <dbReference type="ARBA" id="ARBA00008853"/>
    </source>
</evidence>
<dbReference type="SUPFAM" id="SSF63829">
    <property type="entry name" value="Calcium-dependent phosphotriesterase"/>
    <property type="match status" value="1"/>
</dbReference>
<evidence type="ECO:0000259" key="4">
    <source>
        <dbReference type="Pfam" id="PF08450"/>
    </source>
</evidence>
<sequence>MDKYSEESGELFESPLWHKGLLYWVDILKGVIYRRGKVEEKLSLGNYVSSIQPHVSHELVATSGRGFYLVDFNSGARLGYEVKEWDSRNRFNDGKCDALGRYWAGTMNLEEKYPTGGLYVLDLNGSYREVISGTTISNGMAWSLDNKLFYFIDTPTRKVFSFEFDLEGGRLGKKKVAFDFNSTRLSGNPDGMTIDSEGKLWVALFGEGKVVRVDPESHELLETIEVPTLNATSVAFGGENLDTLFVTTASIHLKERDKNAGFVYYEKTSYRGLESFLCRVPT</sequence>
<accession>A0A0F2LPU7</accession>
<feature type="binding site" evidence="3">
    <location>
        <position position="13"/>
    </location>
    <ligand>
        <name>a divalent metal cation</name>
        <dbReference type="ChEBI" id="CHEBI:60240"/>
    </ligand>
</feature>
<dbReference type="Gene3D" id="2.120.10.30">
    <property type="entry name" value="TolB, C-terminal domain"/>
    <property type="match status" value="1"/>
</dbReference>
<dbReference type="PATRIC" id="fig|1326980.8.peg.1655"/>
<gene>
    <name evidence="6" type="ORF">TQ35_008255</name>
    <name evidence="5" type="ORF">TQ35_04975</name>
</gene>
<feature type="binding site" evidence="3">
    <location>
        <position position="190"/>
    </location>
    <ligand>
        <name>a divalent metal cation</name>
        <dbReference type="ChEBI" id="CHEBI:60240"/>
    </ligand>
</feature>